<feature type="region of interest" description="Disordered" evidence="1">
    <location>
        <begin position="68"/>
        <end position="92"/>
    </location>
</feature>
<evidence type="ECO:0000256" key="1">
    <source>
        <dbReference type="SAM" id="MobiDB-lite"/>
    </source>
</evidence>
<comment type="caution">
    <text evidence="2">The sequence shown here is derived from an EMBL/GenBank/DDBJ whole genome shotgun (WGS) entry which is preliminary data.</text>
</comment>
<evidence type="ECO:0000313" key="2">
    <source>
        <dbReference type="EMBL" id="GMN23490.1"/>
    </source>
</evidence>
<dbReference type="PANTHER" id="PTHR33703:SF16">
    <property type="entry name" value="OS05G0342100 PROTEIN"/>
    <property type="match status" value="1"/>
</dbReference>
<dbReference type="PANTHER" id="PTHR33703">
    <property type="entry name" value="OS07G0691300 PROTEIN"/>
    <property type="match status" value="1"/>
</dbReference>
<protein>
    <submittedName>
        <fullName evidence="2">Uncharacterized protein</fullName>
    </submittedName>
</protein>
<organism evidence="2 3">
    <name type="scientific">Ficus carica</name>
    <name type="common">Common fig</name>
    <dbReference type="NCBI Taxonomy" id="3494"/>
    <lineage>
        <taxon>Eukaryota</taxon>
        <taxon>Viridiplantae</taxon>
        <taxon>Streptophyta</taxon>
        <taxon>Embryophyta</taxon>
        <taxon>Tracheophyta</taxon>
        <taxon>Spermatophyta</taxon>
        <taxon>Magnoliopsida</taxon>
        <taxon>eudicotyledons</taxon>
        <taxon>Gunneridae</taxon>
        <taxon>Pentapetalae</taxon>
        <taxon>rosids</taxon>
        <taxon>fabids</taxon>
        <taxon>Rosales</taxon>
        <taxon>Moraceae</taxon>
        <taxon>Ficeae</taxon>
        <taxon>Ficus</taxon>
    </lineage>
</organism>
<keyword evidence="3" id="KW-1185">Reference proteome</keyword>
<dbReference type="Gene3D" id="3.10.450.50">
    <property type="match status" value="1"/>
</dbReference>
<sequence length="92" mass="10079">MPGKETSSVGELLVVELQPAAVGNRKTVKEFYKALASNDTETISRVVASDLEWWFHGPPHCQHMMRALTGDQSKPLEPFSSSPGTSRPLLTV</sequence>
<dbReference type="EMBL" id="BTGU01000001">
    <property type="protein sequence ID" value="GMN23490.1"/>
    <property type="molecule type" value="Genomic_DNA"/>
</dbReference>
<name>A0AA87Z3G6_FICCA</name>
<evidence type="ECO:0000313" key="3">
    <source>
        <dbReference type="Proteomes" id="UP001187192"/>
    </source>
</evidence>
<dbReference type="SUPFAM" id="SSF54427">
    <property type="entry name" value="NTF2-like"/>
    <property type="match status" value="1"/>
</dbReference>
<dbReference type="InterPro" id="IPR032710">
    <property type="entry name" value="NTF2-like_dom_sf"/>
</dbReference>
<dbReference type="InterPro" id="IPR009798">
    <property type="entry name" value="Wun1-like"/>
</dbReference>
<accession>A0AA87Z3G6</accession>
<dbReference type="Proteomes" id="UP001187192">
    <property type="component" value="Unassembled WGS sequence"/>
</dbReference>
<gene>
    <name evidence="2" type="ORF">TIFTF001_000153</name>
</gene>
<proteinExistence type="predicted"/>
<reference evidence="2" key="1">
    <citation type="submission" date="2023-07" db="EMBL/GenBank/DDBJ databases">
        <title>draft genome sequence of fig (Ficus carica).</title>
        <authorList>
            <person name="Takahashi T."/>
            <person name="Nishimura K."/>
        </authorList>
    </citation>
    <scope>NUCLEOTIDE SEQUENCE</scope>
</reference>
<dbReference type="AlphaFoldDB" id="A0AA87Z3G6"/>